<feature type="transmembrane region" description="Helical" evidence="1">
    <location>
        <begin position="72"/>
        <end position="97"/>
    </location>
</feature>
<dbReference type="OrthoDB" id="9807167at2"/>
<evidence type="ECO:0000313" key="2">
    <source>
        <dbReference type="EMBL" id="PYC20229.1"/>
    </source>
</evidence>
<comment type="caution">
    <text evidence="2">The sequence shown here is derived from an EMBL/GenBank/DDBJ whole genome shotgun (WGS) entry which is preliminary data.</text>
</comment>
<feature type="transmembrane region" description="Helical" evidence="1">
    <location>
        <begin position="234"/>
        <end position="251"/>
    </location>
</feature>
<dbReference type="InterPro" id="IPR011397">
    <property type="entry name" value="YhfC"/>
</dbReference>
<proteinExistence type="predicted"/>
<accession>A0A2V4KJR2</accession>
<reference evidence="2 3" key="1">
    <citation type="submission" date="2018-06" db="EMBL/GenBank/DDBJ databases">
        <title>Pseudomonas diversity within urban Lake Michigan freshwaters.</title>
        <authorList>
            <person name="Batrich M."/>
            <person name="Hatzopoulos T."/>
            <person name="Putonti C."/>
        </authorList>
    </citation>
    <scope>NUCLEOTIDE SEQUENCE [LARGE SCALE GENOMIC DNA]</scope>
    <source>
        <strain evidence="2 3">MB-090714</strain>
    </source>
</reference>
<organism evidence="2 3">
    <name type="scientific">Aquipseudomonas alcaligenes</name>
    <name type="common">Pseudomonas alcaligenes</name>
    <dbReference type="NCBI Taxonomy" id="43263"/>
    <lineage>
        <taxon>Bacteria</taxon>
        <taxon>Pseudomonadati</taxon>
        <taxon>Pseudomonadota</taxon>
        <taxon>Gammaproteobacteria</taxon>
        <taxon>Pseudomonadales</taxon>
        <taxon>Pseudomonadaceae</taxon>
        <taxon>Aquipseudomonas</taxon>
    </lineage>
</organism>
<keyword evidence="1" id="KW-0472">Membrane</keyword>
<protein>
    <recommendedName>
        <fullName evidence="4">YhfC family intramembrane metalloprotease</fullName>
    </recommendedName>
</protein>
<keyword evidence="1" id="KW-0812">Transmembrane</keyword>
<dbReference type="Pfam" id="PF10086">
    <property type="entry name" value="YhfC"/>
    <property type="match status" value="1"/>
</dbReference>
<gene>
    <name evidence="2" type="ORF">DMO17_18705</name>
</gene>
<feature type="transmembrane region" description="Helical" evidence="1">
    <location>
        <begin position="109"/>
        <end position="130"/>
    </location>
</feature>
<dbReference type="Proteomes" id="UP000248146">
    <property type="component" value="Unassembled WGS sequence"/>
</dbReference>
<evidence type="ECO:0008006" key="4">
    <source>
        <dbReference type="Google" id="ProtNLM"/>
    </source>
</evidence>
<name>A0A2V4KJR2_AQUAC</name>
<feature type="transmembrane region" description="Helical" evidence="1">
    <location>
        <begin position="6"/>
        <end position="29"/>
    </location>
</feature>
<evidence type="ECO:0000256" key="1">
    <source>
        <dbReference type="SAM" id="Phobius"/>
    </source>
</evidence>
<dbReference type="RefSeq" id="WP_110683994.1">
    <property type="nucleotide sequence ID" value="NZ_QJRX01000011.1"/>
</dbReference>
<dbReference type="AlphaFoldDB" id="A0A2V4KJR2"/>
<dbReference type="EMBL" id="QJRX01000011">
    <property type="protein sequence ID" value="PYC20229.1"/>
    <property type="molecule type" value="Genomic_DNA"/>
</dbReference>
<feature type="transmembrane region" description="Helical" evidence="1">
    <location>
        <begin position="41"/>
        <end position="66"/>
    </location>
</feature>
<keyword evidence="1" id="KW-1133">Transmembrane helix</keyword>
<sequence>MYVVMSGVVLAHVAAYVLMLTIGAYFVHWARILTGGRWQHFLIGAAGFALAALLLKPVINAGISLYTSDASVWIRAVSYALAAASAETGVKALLLLFVMRNLQHYQFKAMALCAAVGYALAEVVVVGFVASAGDLYLRLNPQVLSAVMQSIESVQDQQVLSARISLLSELTAWLMLLERLGVVVLQAGLFALVYLSISKGQLHYFGAAVAAHFLIDVPAAMYQLGQIDLMAVEMWLLVLVMISVSFIYRFWSELDA</sequence>
<feature type="transmembrane region" description="Helical" evidence="1">
    <location>
        <begin position="202"/>
        <end position="222"/>
    </location>
</feature>
<evidence type="ECO:0000313" key="3">
    <source>
        <dbReference type="Proteomes" id="UP000248146"/>
    </source>
</evidence>
<feature type="transmembrane region" description="Helical" evidence="1">
    <location>
        <begin position="170"/>
        <end position="195"/>
    </location>
</feature>